<evidence type="ECO:0000256" key="12">
    <source>
        <dbReference type="ARBA" id="ARBA00023136"/>
    </source>
</evidence>
<dbReference type="InterPro" id="IPR050086">
    <property type="entry name" value="MetN_ABC_transporter-like"/>
</dbReference>
<dbReference type="InterPro" id="IPR017871">
    <property type="entry name" value="ABC_transporter-like_CS"/>
</dbReference>
<dbReference type="PANTHER" id="PTHR43166">
    <property type="entry name" value="AMINO ACID IMPORT ATP-BINDING PROTEIN"/>
    <property type="match status" value="1"/>
</dbReference>
<evidence type="ECO:0000313" key="16">
    <source>
        <dbReference type="Proteomes" id="UP000036959"/>
    </source>
</evidence>
<dbReference type="OrthoDB" id="9802264at2"/>
<proteinExistence type="inferred from homology"/>
<dbReference type="InterPro" id="IPR003439">
    <property type="entry name" value="ABC_transporter-like_ATP-bd"/>
</dbReference>
<evidence type="ECO:0000259" key="14">
    <source>
        <dbReference type="PROSITE" id="PS50893"/>
    </source>
</evidence>
<feature type="region of interest" description="Disordered" evidence="13">
    <location>
        <begin position="1"/>
        <end position="20"/>
    </location>
</feature>
<evidence type="ECO:0000256" key="5">
    <source>
        <dbReference type="ARBA" id="ARBA00022448"/>
    </source>
</evidence>
<dbReference type="Pfam" id="PF00005">
    <property type="entry name" value="ABC_tran"/>
    <property type="match status" value="1"/>
</dbReference>
<name>A0A0L0MAD0_9BURK</name>
<evidence type="ECO:0000256" key="8">
    <source>
        <dbReference type="ARBA" id="ARBA00022741"/>
    </source>
</evidence>
<dbReference type="AlphaFoldDB" id="A0A0L0MAD0"/>
<keyword evidence="11" id="KW-0029">Amino-acid transport</keyword>
<evidence type="ECO:0000256" key="11">
    <source>
        <dbReference type="ARBA" id="ARBA00022970"/>
    </source>
</evidence>
<dbReference type="GO" id="GO:0016887">
    <property type="term" value="F:ATP hydrolysis activity"/>
    <property type="evidence" value="ECO:0007669"/>
    <property type="project" value="InterPro"/>
</dbReference>
<sequence>MNSIASPSLEAGTGRSHKVSSGPPILCVNNVGKTFGPHRVLQDVSFEMQAGEVIAIIGPSGSGKSTLLRCINQLEPPTEGKVTIGDVTIEAGHTLARRELVTLRRRIGMVFQSFNLFPHLSVLRNVSLAQERTMGRSRKEADERSLELLERVGLASKASMFPVRCSGGQQQRIAIARALALEPEIMLFDEPTSALDPELGLEVLGVMKELASSGMTMIVVTHEMHFAESVSDRVITMADGRILEQGPSEQVMRRPTTERAAKFLNAVRDR</sequence>
<keyword evidence="16" id="KW-1185">Reference proteome</keyword>
<dbReference type="PROSITE" id="PS00211">
    <property type="entry name" value="ABC_TRANSPORTER_1"/>
    <property type="match status" value="1"/>
</dbReference>
<feature type="domain" description="ABC transporter" evidence="14">
    <location>
        <begin position="26"/>
        <end position="264"/>
    </location>
</feature>
<evidence type="ECO:0000256" key="10">
    <source>
        <dbReference type="ARBA" id="ARBA00022967"/>
    </source>
</evidence>
<dbReference type="PIRSF" id="PIRSF039085">
    <property type="entry name" value="ABC_ATPase_HisP"/>
    <property type="match status" value="1"/>
</dbReference>
<keyword evidence="6" id="KW-1003">Cell membrane</keyword>
<keyword evidence="9 15" id="KW-0067">ATP-binding</keyword>
<reference evidence="16" key="1">
    <citation type="submission" date="2015-06" db="EMBL/GenBank/DDBJ databases">
        <title>Comparative genomics of Burkholderia leaf nodule symbionts.</title>
        <authorList>
            <person name="Carlier A."/>
            <person name="Eberl L."/>
            <person name="Pinto-Carbo M."/>
        </authorList>
    </citation>
    <scope>NUCLEOTIDE SEQUENCE [LARGE SCALE GENOMIC DNA]</scope>
    <source>
        <strain evidence="16">UZHbot4</strain>
    </source>
</reference>
<organism evidence="15 16">
    <name type="scientific">Candidatus Burkholderia verschuerenii</name>
    <dbReference type="NCBI Taxonomy" id="242163"/>
    <lineage>
        <taxon>Bacteria</taxon>
        <taxon>Pseudomonadati</taxon>
        <taxon>Pseudomonadota</taxon>
        <taxon>Betaproteobacteria</taxon>
        <taxon>Burkholderiales</taxon>
        <taxon>Burkholderiaceae</taxon>
        <taxon>Burkholderia</taxon>
    </lineage>
</organism>
<dbReference type="InterPro" id="IPR030679">
    <property type="entry name" value="ABC_ATPase_HisP-typ"/>
</dbReference>
<evidence type="ECO:0000256" key="13">
    <source>
        <dbReference type="SAM" id="MobiDB-lite"/>
    </source>
</evidence>
<evidence type="ECO:0000256" key="2">
    <source>
        <dbReference type="ARBA" id="ARBA00004202"/>
    </source>
</evidence>
<dbReference type="FunFam" id="3.40.50.300:FF:000056">
    <property type="entry name" value="Cell division ATP-binding protein FtsE"/>
    <property type="match status" value="1"/>
</dbReference>
<keyword evidence="7" id="KW-0997">Cell inner membrane</keyword>
<dbReference type="InterPro" id="IPR003593">
    <property type="entry name" value="AAA+_ATPase"/>
</dbReference>
<dbReference type="PROSITE" id="PS50893">
    <property type="entry name" value="ABC_TRANSPORTER_2"/>
    <property type="match status" value="1"/>
</dbReference>
<dbReference type="Proteomes" id="UP000036959">
    <property type="component" value="Unassembled WGS sequence"/>
</dbReference>
<dbReference type="RefSeq" id="WP_050454512.1">
    <property type="nucleotide sequence ID" value="NZ_LFJJ01000112.1"/>
</dbReference>
<comment type="caution">
    <text evidence="15">The sequence shown here is derived from an EMBL/GenBank/DDBJ whole genome shotgun (WGS) entry which is preliminary data.</text>
</comment>
<evidence type="ECO:0000256" key="4">
    <source>
        <dbReference type="ARBA" id="ARBA00020019"/>
    </source>
</evidence>
<dbReference type="EMBL" id="LFJJ01000112">
    <property type="protein sequence ID" value="KND59642.1"/>
    <property type="molecule type" value="Genomic_DNA"/>
</dbReference>
<dbReference type="GO" id="GO:0005524">
    <property type="term" value="F:ATP binding"/>
    <property type="evidence" value="ECO:0007669"/>
    <property type="project" value="UniProtKB-KW"/>
</dbReference>
<evidence type="ECO:0000313" key="15">
    <source>
        <dbReference type="EMBL" id="KND59642.1"/>
    </source>
</evidence>
<protein>
    <recommendedName>
        <fullName evidence="4">Cell division ATP-binding protein FtsE</fullName>
    </recommendedName>
</protein>
<keyword evidence="12" id="KW-0472">Membrane</keyword>
<evidence type="ECO:0000256" key="6">
    <source>
        <dbReference type="ARBA" id="ARBA00022475"/>
    </source>
</evidence>
<gene>
    <name evidence="15" type="ORF">BVER_00654c</name>
</gene>
<keyword evidence="10" id="KW-1278">Translocase</keyword>
<comment type="subcellular location">
    <subcellularLocation>
        <location evidence="2">Cell membrane</location>
        <topology evidence="2">Peripheral membrane protein</topology>
    </subcellularLocation>
</comment>
<accession>A0A0L0MAD0</accession>
<dbReference type="SUPFAM" id="SSF52540">
    <property type="entry name" value="P-loop containing nucleoside triphosphate hydrolases"/>
    <property type="match status" value="1"/>
</dbReference>
<evidence type="ECO:0000256" key="7">
    <source>
        <dbReference type="ARBA" id="ARBA00022519"/>
    </source>
</evidence>
<dbReference type="CDD" id="cd03262">
    <property type="entry name" value="ABC_HisP_GlnQ"/>
    <property type="match status" value="1"/>
</dbReference>
<evidence type="ECO:0000256" key="9">
    <source>
        <dbReference type="ARBA" id="ARBA00022840"/>
    </source>
</evidence>
<dbReference type="Gene3D" id="3.40.50.300">
    <property type="entry name" value="P-loop containing nucleotide triphosphate hydrolases"/>
    <property type="match status" value="1"/>
</dbReference>
<dbReference type="InterPro" id="IPR027417">
    <property type="entry name" value="P-loop_NTPase"/>
</dbReference>
<dbReference type="PANTHER" id="PTHR43166:SF9">
    <property type="entry name" value="GLUTAMATE_ASPARTATE IMPORT ATP-BINDING PROTEIN GLTL"/>
    <property type="match status" value="1"/>
</dbReference>
<dbReference type="SMART" id="SM00382">
    <property type="entry name" value="AAA"/>
    <property type="match status" value="1"/>
</dbReference>
<dbReference type="GO" id="GO:0015424">
    <property type="term" value="F:ABC-type amino acid transporter activity"/>
    <property type="evidence" value="ECO:0007669"/>
    <property type="project" value="InterPro"/>
</dbReference>
<keyword evidence="5" id="KW-0813">Transport</keyword>
<comment type="similarity">
    <text evidence="3">Belongs to the ABC transporter superfamily.</text>
</comment>
<dbReference type="GO" id="GO:0005886">
    <property type="term" value="C:plasma membrane"/>
    <property type="evidence" value="ECO:0007669"/>
    <property type="project" value="UniProtKB-SubCell"/>
</dbReference>
<dbReference type="PATRIC" id="fig|242163.4.peg.684"/>
<keyword evidence="8" id="KW-0547">Nucleotide-binding</keyword>
<comment type="function">
    <text evidence="1">Part of the ABC transporter FtsEX involved in cellular division. Important for assembly or stability of the septal ring.</text>
</comment>
<evidence type="ECO:0000256" key="3">
    <source>
        <dbReference type="ARBA" id="ARBA00005417"/>
    </source>
</evidence>
<evidence type="ECO:0000256" key="1">
    <source>
        <dbReference type="ARBA" id="ARBA00002579"/>
    </source>
</evidence>